<dbReference type="InterPro" id="IPR041238">
    <property type="entry name" value="Rap1a"/>
</dbReference>
<dbReference type="Proteomes" id="UP000050520">
    <property type="component" value="Unassembled WGS sequence"/>
</dbReference>
<evidence type="ECO:0000256" key="1">
    <source>
        <dbReference type="SAM" id="SignalP"/>
    </source>
</evidence>
<evidence type="ECO:0000313" key="5">
    <source>
        <dbReference type="Proteomes" id="UP000050520"/>
    </source>
</evidence>
<dbReference type="RefSeq" id="WP_057064908.1">
    <property type="nucleotide sequence ID" value="NZ_CABDWZ010000001.1"/>
</dbReference>
<protein>
    <recommendedName>
        <fullName evidence="2">Rap1a immunity protein domain-containing protein</fullName>
    </recommendedName>
</protein>
<dbReference type="AlphaFoldDB" id="A0A0P8H237"/>
<feature type="domain" description="Rap1a immunity protein" evidence="2">
    <location>
        <begin position="43"/>
        <end position="118"/>
    </location>
</feature>
<organism evidence="3">
    <name type="scientific">Citrobacter freundii</name>
    <dbReference type="NCBI Taxonomy" id="546"/>
    <lineage>
        <taxon>Bacteria</taxon>
        <taxon>Pseudomonadati</taxon>
        <taxon>Pseudomonadota</taxon>
        <taxon>Gammaproteobacteria</taxon>
        <taxon>Enterobacterales</taxon>
        <taxon>Enterobacteriaceae</taxon>
        <taxon>Citrobacter</taxon>
        <taxon>Citrobacter freundii complex</taxon>
    </lineage>
</organism>
<reference evidence="3" key="4">
    <citation type="submission" date="2020-09" db="EMBL/GenBank/DDBJ databases">
        <authorList>
            <consortium name="NCBI Pathogen Detection Project"/>
        </authorList>
    </citation>
    <scope>NUCLEOTIDE SEQUENCE</scope>
    <source>
        <strain evidence="3">O50</strain>
    </source>
</reference>
<reference evidence="5" key="1">
    <citation type="submission" date="2015-09" db="EMBL/GenBank/DDBJ databases">
        <title>Prevalence of NDMs in South Africa.</title>
        <authorList>
            <person name="Osei Sekyere J."/>
            <person name="Govinden U."/>
            <person name="Essack S."/>
            <person name="Haldorsen B."/>
            <person name="Samuelsen O."/>
            <person name="Aasnaes B."/>
            <person name="Sundsfjord A."/>
        </authorList>
    </citation>
    <scope>NUCLEOTIDE SEQUENCE [LARGE SCALE GENOMIC DNA]</scope>
    <source>
        <strain evidence="5">ST62:944112508</strain>
    </source>
</reference>
<dbReference type="Proteomes" id="UP000855471">
    <property type="component" value="Unassembled WGS sequence"/>
</dbReference>
<gene>
    <name evidence="4" type="ORF">AN672_27005</name>
    <name evidence="3" type="ORF">I9Y29_002559</name>
</gene>
<dbReference type="EMBL" id="LJEB01000188">
    <property type="protein sequence ID" value="KPR47386.1"/>
    <property type="molecule type" value="Genomic_DNA"/>
</dbReference>
<reference evidence="3" key="3">
    <citation type="journal article" date="2018" name="Genome Biol.">
        <title>SKESA: strategic k-mer extension for scrupulous assemblies.</title>
        <authorList>
            <person name="Souvorov A."/>
            <person name="Agarwala R."/>
            <person name="Lipman D.J."/>
        </authorList>
    </citation>
    <scope>NUCLEOTIDE SEQUENCE</scope>
    <source>
        <strain evidence="3">O50</strain>
    </source>
</reference>
<evidence type="ECO:0000313" key="4">
    <source>
        <dbReference type="EMBL" id="KPR47386.1"/>
    </source>
</evidence>
<feature type="chain" id="PRO_5041043138" description="Rap1a immunity protein domain-containing protein" evidence="1">
    <location>
        <begin position="22"/>
        <end position="124"/>
    </location>
</feature>
<comment type="caution">
    <text evidence="3">The sequence shown here is derived from an EMBL/GenBank/DDBJ whole genome shotgun (WGS) entry which is preliminary data.</text>
</comment>
<accession>A0A0P8H237</accession>
<reference evidence="4 5" key="2">
    <citation type="journal article" date="2017" name="PLoS ONE">
        <title>Genomic and phenotypic characterisation of fluoroquinolone resistance mechanisms in Enterobacteriaceae in Durban, South Africa.</title>
        <authorList>
            <person name="Osei Sekyere J."/>
            <person name="Amoako D.G."/>
        </authorList>
    </citation>
    <scope>NUCLEOTIDE SEQUENCE [LARGE SCALE GENOMIC DNA]</scope>
    <source>
        <strain evidence="4 5">ST62:944112508</strain>
    </source>
</reference>
<sequence>MISKIAIPVLLLLCFSTPVLAKSTLNIDGNSLYHGYQLYEKGFDYLNVRDEQAAVMYMSFVAGVAGTLSKENIICNESITIGQEADIVGNYLQTHPKERTKYSPSELAMIALGKELACNKNSNS</sequence>
<name>A0A0P8H237_CITFR</name>
<evidence type="ECO:0000313" key="3">
    <source>
        <dbReference type="EMBL" id="HAT3898125.1"/>
    </source>
</evidence>
<feature type="signal peptide" evidence="1">
    <location>
        <begin position="1"/>
        <end position="21"/>
    </location>
</feature>
<keyword evidence="1" id="KW-0732">Signal</keyword>
<evidence type="ECO:0000259" key="2">
    <source>
        <dbReference type="Pfam" id="PF18602"/>
    </source>
</evidence>
<dbReference type="EMBL" id="DACSXJ010000013">
    <property type="protein sequence ID" value="HAT3898125.1"/>
    <property type="molecule type" value="Genomic_DNA"/>
</dbReference>
<proteinExistence type="predicted"/>
<dbReference type="Pfam" id="PF18602">
    <property type="entry name" value="Rap1a"/>
    <property type="match status" value="1"/>
</dbReference>